<evidence type="ECO:0000259" key="1">
    <source>
        <dbReference type="PROSITE" id="PS50943"/>
    </source>
</evidence>
<dbReference type="STRING" id="1333998.M2A_0218"/>
<dbReference type="InterPro" id="IPR010982">
    <property type="entry name" value="Lambda_DNA-bd_dom_sf"/>
</dbReference>
<dbReference type="GO" id="GO:0003677">
    <property type="term" value="F:DNA binding"/>
    <property type="evidence" value="ECO:0007669"/>
    <property type="project" value="InterPro"/>
</dbReference>
<dbReference type="PROSITE" id="PS50943">
    <property type="entry name" value="HTH_CROC1"/>
    <property type="match status" value="1"/>
</dbReference>
<accession>A0A081B6Q1</accession>
<dbReference type="CDD" id="cd00093">
    <property type="entry name" value="HTH_XRE"/>
    <property type="match status" value="1"/>
</dbReference>
<evidence type="ECO:0000313" key="2">
    <source>
        <dbReference type="EMBL" id="GAK43719.1"/>
    </source>
</evidence>
<dbReference type="SMART" id="SM00530">
    <property type="entry name" value="HTH_XRE"/>
    <property type="match status" value="1"/>
</dbReference>
<comment type="caution">
    <text evidence="2">The sequence shown here is derived from an EMBL/GenBank/DDBJ whole genome shotgun (WGS) entry which is preliminary data.</text>
</comment>
<evidence type="ECO:0000313" key="3">
    <source>
        <dbReference type="Proteomes" id="UP000028702"/>
    </source>
</evidence>
<dbReference type="Proteomes" id="UP000028702">
    <property type="component" value="Unassembled WGS sequence"/>
</dbReference>
<dbReference type="Pfam" id="PF13560">
    <property type="entry name" value="HTH_31"/>
    <property type="match status" value="1"/>
</dbReference>
<reference evidence="2 3" key="1">
    <citation type="submission" date="2014-07" db="EMBL/GenBank/DDBJ databases">
        <title>Tepidicaulis marinum gen. nov., sp. nov., a novel marine bacterium denitrifying nitrate to nitrous oxide strictly under microaerobic conditions.</title>
        <authorList>
            <person name="Takeuchi M."/>
            <person name="Yamagishi T."/>
            <person name="Kamagata Y."/>
            <person name="Oshima K."/>
            <person name="Hattori M."/>
            <person name="Katayama T."/>
            <person name="Hanada S."/>
            <person name="Tamaki H."/>
            <person name="Marumo K."/>
            <person name="Maeda H."/>
            <person name="Nedachi M."/>
            <person name="Iwasaki W."/>
            <person name="Suwa Y."/>
            <person name="Sakata S."/>
        </authorList>
    </citation>
    <scope>NUCLEOTIDE SEQUENCE [LARGE SCALE GENOMIC DNA]</scope>
    <source>
        <strain evidence="2 3">MA2</strain>
    </source>
</reference>
<protein>
    <submittedName>
        <fullName evidence="2">Possible transcriptional regulator</fullName>
    </submittedName>
</protein>
<organism evidence="2 3">
    <name type="scientific">Tepidicaulis marinus</name>
    <dbReference type="NCBI Taxonomy" id="1333998"/>
    <lineage>
        <taxon>Bacteria</taxon>
        <taxon>Pseudomonadati</taxon>
        <taxon>Pseudomonadota</taxon>
        <taxon>Alphaproteobacteria</taxon>
        <taxon>Hyphomicrobiales</taxon>
        <taxon>Parvibaculaceae</taxon>
        <taxon>Tepidicaulis</taxon>
    </lineage>
</organism>
<dbReference type="RefSeq" id="WP_045441851.1">
    <property type="nucleotide sequence ID" value="NZ_BBIO01000001.1"/>
</dbReference>
<proteinExistence type="predicted"/>
<dbReference type="AlphaFoldDB" id="A0A081B6Q1"/>
<sequence>MTPFGEKLRAHRERKGLSQAELAKAVGVSAAYLSALEHGYRGRPGFDLVQRIIGTLGIIWDEAEELVALARLSHPKVTIDTAGLHPKATEAANLLAKEIRFLPEKDLDALLRLLEKARKSGPDSR</sequence>
<name>A0A081B6Q1_9HYPH</name>
<dbReference type="SUPFAM" id="SSF47413">
    <property type="entry name" value="lambda repressor-like DNA-binding domains"/>
    <property type="match status" value="1"/>
</dbReference>
<feature type="domain" description="HTH cro/C1-type" evidence="1">
    <location>
        <begin position="8"/>
        <end position="66"/>
    </location>
</feature>
<dbReference type="InterPro" id="IPR001387">
    <property type="entry name" value="Cro/C1-type_HTH"/>
</dbReference>
<dbReference type="Gene3D" id="1.10.260.40">
    <property type="entry name" value="lambda repressor-like DNA-binding domains"/>
    <property type="match status" value="1"/>
</dbReference>
<dbReference type="eggNOG" id="COG1396">
    <property type="taxonomic scope" value="Bacteria"/>
</dbReference>
<dbReference type="EMBL" id="BBIO01000001">
    <property type="protein sequence ID" value="GAK43719.1"/>
    <property type="molecule type" value="Genomic_DNA"/>
</dbReference>
<gene>
    <name evidence="2" type="ORF">M2A_0218</name>
</gene>
<keyword evidence="3" id="KW-1185">Reference proteome</keyword>